<dbReference type="GO" id="GO:0016853">
    <property type="term" value="F:isomerase activity"/>
    <property type="evidence" value="ECO:0007669"/>
    <property type="project" value="UniProtKB-KW"/>
</dbReference>
<evidence type="ECO:0000256" key="11">
    <source>
        <dbReference type="ARBA" id="ARBA00023239"/>
    </source>
</evidence>
<dbReference type="STRING" id="477184.KYC_01939"/>
<dbReference type="PATRIC" id="fig|477184.5.peg.376"/>
<gene>
    <name evidence="18" type="ORF">KYC_01939</name>
</gene>
<keyword evidence="11" id="KW-0456">Lyase</keyword>
<dbReference type="GO" id="GO:0006635">
    <property type="term" value="P:fatty acid beta-oxidation"/>
    <property type="evidence" value="ECO:0007669"/>
    <property type="project" value="UniProtKB-UniPathway"/>
</dbReference>
<dbReference type="FunFam" id="3.40.50.720:FF:000009">
    <property type="entry name" value="Fatty oxidation complex, alpha subunit"/>
    <property type="match status" value="1"/>
</dbReference>
<keyword evidence="8" id="KW-0443">Lipid metabolism</keyword>
<evidence type="ECO:0000256" key="15">
    <source>
        <dbReference type="SAM" id="MobiDB-lite"/>
    </source>
</evidence>
<dbReference type="Gene3D" id="1.10.1040.50">
    <property type="match status" value="1"/>
</dbReference>
<keyword evidence="5" id="KW-0442">Lipid degradation</keyword>
<dbReference type="SUPFAM" id="SSF52096">
    <property type="entry name" value="ClpP/crotonase"/>
    <property type="match status" value="1"/>
</dbReference>
<keyword evidence="10" id="KW-0413">Isomerase</keyword>
<comment type="similarity">
    <text evidence="14">Belongs to the enoyl-CoA hydratase/isomerase family.</text>
</comment>
<dbReference type="CDD" id="cd06558">
    <property type="entry name" value="crotonase-like"/>
    <property type="match status" value="1"/>
</dbReference>
<dbReference type="InterPro" id="IPR029045">
    <property type="entry name" value="ClpP/crotonase-like_dom_sf"/>
</dbReference>
<dbReference type="eggNOG" id="COG1024">
    <property type="taxonomic scope" value="Bacteria"/>
</dbReference>
<evidence type="ECO:0000256" key="1">
    <source>
        <dbReference type="ARBA" id="ARBA00004275"/>
    </source>
</evidence>
<comment type="subcellular location">
    <subcellularLocation>
        <location evidence="1">Peroxisome</location>
    </subcellularLocation>
</comment>
<dbReference type="EMBL" id="AGUF01000010">
    <property type="protein sequence ID" value="EHK67994.1"/>
    <property type="molecule type" value="Genomic_DNA"/>
</dbReference>
<evidence type="ECO:0000256" key="2">
    <source>
        <dbReference type="ARBA" id="ARBA00005005"/>
    </source>
</evidence>
<keyword evidence="19" id="KW-1185">Reference proteome</keyword>
<dbReference type="Gene3D" id="3.40.50.720">
    <property type="entry name" value="NAD(P)-binding Rossmann-like Domain"/>
    <property type="match status" value="1"/>
</dbReference>
<comment type="catalytic activity">
    <reaction evidence="13">
        <text>a (3S)-3-hydroxyacyl-CoA + NAD(+) = a 3-oxoacyl-CoA + NADH + H(+)</text>
        <dbReference type="Rhea" id="RHEA:22432"/>
        <dbReference type="ChEBI" id="CHEBI:15378"/>
        <dbReference type="ChEBI" id="CHEBI:57318"/>
        <dbReference type="ChEBI" id="CHEBI:57540"/>
        <dbReference type="ChEBI" id="CHEBI:57945"/>
        <dbReference type="ChEBI" id="CHEBI:90726"/>
        <dbReference type="EC" id="1.1.1.35"/>
    </reaction>
</comment>
<dbReference type="Pfam" id="PF00378">
    <property type="entry name" value="ECH_1"/>
    <property type="match status" value="1"/>
</dbReference>
<proteinExistence type="inferred from homology"/>
<protein>
    <submittedName>
        <fullName evidence="18">3-hydroxyacyl-CoA dehydrogenase NAD-binding</fullName>
    </submittedName>
</protein>
<evidence type="ECO:0000256" key="5">
    <source>
        <dbReference type="ARBA" id="ARBA00022963"/>
    </source>
</evidence>
<evidence type="ECO:0000256" key="10">
    <source>
        <dbReference type="ARBA" id="ARBA00023235"/>
    </source>
</evidence>
<dbReference type="SUPFAM" id="SSF48179">
    <property type="entry name" value="6-phosphogluconate dehydrogenase C-terminal domain-like"/>
    <property type="match status" value="2"/>
</dbReference>
<evidence type="ECO:0000259" key="16">
    <source>
        <dbReference type="Pfam" id="PF00725"/>
    </source>
</evidence>
<evidence type="ECO:0000256" key="6">
    <source>
        <dbReference type="ARBA" id="ARBA00023002"/>
    </source>
</evidence>
<dbReference type="SUPFAM" id="SSF51735">
    <property type="entry name" value="NAD(P)-binding Rossmann-fold domains"/>
    <property type="match status" value="1"/>
</dbReference>
<dbReference type="AlphaFoldDB" id="H0F0V6"/>
<accession>H0F0V6</accession>
<dbReference type="GO" id="GO:0070403">
    <property type="term" value="F:NAD+ binding"/>
    <property type="evidence" value="ECO:0007669"/>
    <property type="project" value="InterPro"/>
</dbReference>
<keyword evidence="9" id="KW-0576">Peroxisome</keyword>
<evidence type="ECO:0000256" key="9">
    <source>
        <dbReference type="ARBA" id="ARBA00023140"/>
    </source>
</evidence>
<keyword evidence="6" id="KW-0560">Oxidoreductase</keyword>
<dbReference type="InterPro" id="IPR008927">
    <property type="entry name" value="6-PGluconate_DH-like_C_sf"/>
</dbReference>
<feature type="domain" description="3-hydroxyacyl-CoA dehydrogenase C-terminal" evidence="16">
    <location>
        <begin position="640"/>
        <end position="725"/>
    </location>
</feature>
<organism evidence="18 19">
    <name type="scientific">Achromobacter arsenitoxydans SY8</name>
    <dbReference type="NCBI Taxonomy" id="477184"/>
    <lineage>
        <taxon>Bacteria</taxon>
        <taxon>Pseudomonadati</taxon>
        <taxon>Pseudomonadota</taxon>
        <taxon>Betaproteobacteria</taxon>
        <taxon>Burkholderiales</taxon>
        <taxon>Alcaligenaceae</taxon>
        <taxon>Achromobacter</taxon>
    </lineage>
</organism>
<dbReference type="PROSITE" id="PS00166">
    <property type="entry name" value="ENOYL_COA_HYDRATASE"/>
    <property type="match status" value="1"/>
</dbReference>
<evidence type="ECO:0000256" key="3">
    <source>
        <dbReference type="ARBA" id="ARBA00008750"/>
    </source>
</evidence>
<dbReference type="PANTHER" id="PTHR23309">
    <property type="entry name" value="3-HYDROXYACYL-COA DEHYROGENASE"/>
    <property type="match status" value="1"/>
</dbReference>
<dbReference type="InterPro" id="IPR036291">
    <property type="entry name" value="NAD(P)-bd_dom_sf"/>
</dbReference>
<dbReference type="InterPro" id="IPR006176">
    <property type="entry name" value="3-OHacyl-CoA_DH_NAD-bd"/>
</dbReference>
<name>H0F0V6_9BURK</name>
<dbReference type="InterPro" id="IPR018376">
    <property type="entry name" value="Enoyl-CoA_hyd/isom_CS"/>
</dbReference>
<evidence type="ECO:0000256" key="12">
    <source>
        <dbReference type="ARBA" id="ARBA00023268"/>
    </source>
</evidence>
<dbReference type="GO" id="GO:0004300">
    <property type="term" value="F:enoyl-CoA hydratase activity"/>
    <property type="evidence" value="ECO:0007669"/>
    <property type="project" value="UniProtKB-ARBA"/>
</dbReference>
<dbReference type="InterPro" id="IPR001753">
    <property type="entry name" value="Enoyl-CoA_hydra/iso"/>
</dbReference>
<evidence type="ECO:0000256" key="14">
    <source>
        <dbReference type="RuleBase" id="RU003707"/>
    </source>
</evidence>
<dbReference type="FunFam" id="1.10.1040.50:FF:000006">
    <property type="entry name" value="Peroxisomal bifunctional enzyme"/>
    <property type="match status" value="1"/>
</dbReference>
<dbReference type="Pfam" id="PF00725">
    <property type="entry name" value="3HCDH"/>
    <property type="match status" value="2"/>
</dbReference>
<comment type="pathway">
    <text evidence="2">Lipid metabolism; fatty acid beta-oxidation.</text>
</comment>
<evidence type="ECO:0000259" key="17">
    <source>
        <dbReference type="Pfam" id="PF02737"/>
    </source>
</evidence>
<comment type="similarity">
    <text evidence="3">In the N-terminal section; belongs to the enoyl-CoA hydratase/isomerase family.</text>
</comment>
<dbReference type="InterPro" id="IPR006108">
    <property type="entry name" value="3HC_DH_C"/>
</dbReference>
<reference evidence="18 19" key="1">
    <citation type="journal article" date="2012" name="J. Bacteriol.">
        <title>Genome sequence of the highly efficient arsenite-oxidizing bacterium Achromobacter arsenitoxydans SY8.</title>
        <authorList>
            <person name="Li X."/>
            <person name="Hu Y."/>
            <person name="Gong J."/>
            <person name="Lin Y."/>
            <person name="Johnstone L."/>
            <person name="Rensing C."/>
            <person name="Wang G."/>
        </authorList>
    </citation>
    <scope>NUCLEOTIDE SEQUENCE [LARGE SCALE GENOMIC DNA]</scope>
    <source>
        <strain evidence="18 19">SY8</strain>
    </source>
</reference>
<evidence type="ECO:0000256" key="4">
    <source>
        <dbReference type="ARBA" id="ARBA00022832"/>
    </source>
</evidence>
<sequence length="733" mass="78117">MARPAPFALPPVPRPARGQEATTETLSMTDSASTGAAQTRRYEDILVVVIDHPPVNALSAAVRRDLSNAIAEAQTDTRVRAILLMGAGKNFIAGADIREFGKPPQQPLLPDLCNQIEASAKPVIAALHGAALGGGLEIAMAAHYRVALAGAKLGLPEVNLGLLPGAGGTQRAPRLMGAQAALDLMLTGKHLSADAALAAGLVDALASEEDPLDAGLAYTRQLLALNAGPRRTRDAADALSDRQAQLAAVDAAAERIATTARGLFSPARIVQAVRAAIEQPFDEGLRTERALFLQCLDSPQRAALVHAFFAERETAKIPELKEARARRLERVGIVGGGTMGAGIAVAVLDAGLPVVMVEQDDAALARGRARVEQVYDLLVKKGRISSDERAARLARFTGATNYDALGEADLIIEAVFEDMAVKQAVFAQLDRVAKPGAVLATNTSYLDVNQIAEATRGPADVLGLHFFSPANIMKLLEVVVGRHTAPDTVATGFELARRLRKTPVRAGVCDGFIGNRILAVHRQAADMMMEDGASPYDIDAAVRAFGYPMGPYQMADLAGGDIGWATRKRRAATRDPALRYVQIPDRLCERGWFGQKTGRGFYLYPDGARQGTPDPDVLAIIDDERRRAGVAPRPFTQDDILSRYLAAMVNEAANVLHQGIALRPSDIDVVFLSGYGFPRYRGGPMHYADSVDLPRILADIRGFAAEDPAFWKPSPLLVALAESGRSFGSLNAA</sequence>
<evidence type="ECO:0000313" key="19">
    <source>
        <dbReference type="Proteomes" id="UP000003113"/>
    </source>
</evidence>
<keyword evidence="4" id="KW-0276">Fatty acid metabolism</keyword>
<keyword evidence="12" id="KW-0511">Multifunctional enzyme</keyword>
<comment type="caution">
    <text evidence="18">The sequence shown here is derived from an EMBL/GenBank/DDBJ whole genome shotgun (WGS) entry which is preliminary data.</text>
</comment>
<feature type="domain" description="3-hydroxyacyl-CoA dehydrogenase NAD binding" evidence="17">
    <location>
        <begin position="331"/>
        <end position="506"/>
    </location>
</feature>
<dbReference type="UniPathway" id="UPA00659"/>
<keyword evidence="7" id="KW-0520">NAD</keyword>
<dbReference type="Proteomes" id="UP000003113">
    <property type="component" value="Unassembled WGS sequence"/>
</dbReference>
<feature type="domain" description="3-hydroxyacyl-CoA dehydrogenase C-terminal" evidence="16">
    <location>
        <begin position="511"/>
        <end position="604"/>
    </location>
</feature>
<dbReference type="GO" id="GO:0003857">
    <property type="term" value="F:(3S)-3-hydroxyacyl-CoA dehydrogenase (NAD+) activity"/>
    <property type="evidence" value="ECO:0007669"/>
    <property type="project" value="UniProtKB-EC"/>
</dbReference>
<evidence type="ECO:0000256" key="13">
    <source>
        <dbReference type="ARBA" id="ARBA00049556"/>
    </source>
</evidence>
<dbReference type="Gene3D" id="3.90.226.10">
    <property type="entry name" value="2-enoyl-CoA Hydratase, Chain A, domain 1"/>
    <property type="match status" value="1"/>
</dbReference>
<feature type="compositionally biased region" description="Polar residues" evidence="15">
    <location>
        <begin position="20"/>
        <end position="35"/>
    </location>
</feature>
<dbReference type="Pfam" id="PF02737">
    <property type="entry name" value="3HCDH_N"/>
    <property type="match status" value="1"/>
</dbReference>
<feature type="region of interest" description="Disordered" evidence="15">
    <location>
        <begin position="1"/>
        <end position="35"/>
    </location>
</feature>
<evidence type="ECO:0000256" key="8">
    <source>
        <dbReference type="ARBA" id="ARBA00023098"/>
    </source>
</evidence>
<evidence type="ECO:0000313" key="18">
    <source>
        <dbReference type="EMBL" id="EHK67994.1"/>
    </source>
</evidence>
<dbReference type="eggNOG" id="COG1250">
    <property type="taxonomic scope" value="Bacteria"/>
</dbReference>
<evidence type="ECO:0000256" key="7">
    <source>
        <dbReference type="ARBA" id="ARBA00023027"/>
    </source>
</evidence>